<evidence type="ECO:0000256" key="6">
    <source>
        <dbReference type="SAM" id="Phobius"/>
    </source>
</evidence>
<evidence type="ECO:0000313" key="8">
    <source>
        <dbReference type="EMBL" id="OGH88607.1"/>
    </source>
</evidence>
<gene>
    <name evidence="8" type="ORF">A3J93_00710</name>
</gene>
<organism evidence="8 9">
    <name type="scientific">Candidatus Magasanikbacteria bacterium RIFOXYC2_FULL_42_28</name>
    <dbReference type="NCBI Taxonomy" id="1798704"/>
    <lineage>
        <taxon>Bacteria</taxon>
        <taxon>Candidatus Magasanikiibacteriota</taxon>
    </lineage>
</organism>
<comment type="subcellular location">
    <subcellularLocation>
        <location evidence="1">Membrane</location>
        <topology evidence="1">Multi-pass membrane protein</topology>
    </subcellularLocation>
</comment>
<dbReference type="PANTHER" id="PTHR38459:SF1">
    <property type="entry name" value="PROPHAGE BACTOPRENOL-LINKED GLUCOSE TRANSLOCASE HOMOLOG"/>
    <property type="match status" value="1"/>
</dbReference>
<feature type="transmembrane region" description="Helical" evidence="6">
    <location>
        <begin position="14"/>
        <end position="35"/>
    </location>
</feature>
<feature type="transmembrane region" description="Helical" evidence="6">
    <location>
        <begin position="41"/>
        <end position="60"/>
    </location>
</feature>
<dbReference type="GO" id="GO:0005886">
    <property type="term" value="C:plasma membrane"/>
    <property type="evidence" value="ECO:0007669"/>
    <property type="project" value="TreeGrafter"/>
</dbReference>
<dbReference type="GO" id="GO:0000271">
    <property type="term" value="P:polysaccharide biosynthetic process"/>
    <property type="evidence" value="ECO:0007669"/>
    <property type="project" value="InterPro"/>
</dbReference>
<evidence type="ECO:0000256" key="2">
    <source>
        <dbReference type="ARBA" id="ARBA00009399"/>
    </source>
</evidence>
<feature type="transmembrane region" description="Helical" evidence="6">
    <location>
        <begin position="119"/>
        <end position="138"/>
    </location>
</feature>
<keyword evidence="3 6" id="KW-0812">Transmembrane</keyword>
<dbReference type="PANTHER" id="PTHR38459">
    <property type="entry name" value="PROPHAGE BACTOPRENOL-LINKED GLUCOSE TRANSLOCASE HOMOLOG"/>
    <property type="match status" value="1"/>
</dbReference>
<keyword evidence="5 6" id="KW-0472">Membrane</keyword>
<comment type="caution">
    <text evidence="8">The sequence shown here is derived from an EMBL/GenBank/DDBJ whole genome shotgun (WGS) entry which is preliminary data.</text>
</comment>
<dbReference type="InterPro" id="IPR051401">
    <property type="entry name" value="GtrA_CellWall_Glycosyl"/>
</dbReference>
<dbReference type="InterPro" id="IPR007267">
    <property type="entry name" value="GtrA_DPMS_TM"/>
</dbReference>
<name>A0A1F6NXE5_9BACT</name>
<reference evidence="8 9" key="1">
    <citation type="journal article" date="2016" name="Nat. Commun.">
        <title>Thousands of microbial genomes shed light on interconnected biogeochemical processes in an aquifer system.</title>
        <authorList>
            <person name="Anantharaman K."/>
            <person name="Brown C.T."/>
            <person name="Hug L.A."/>
            <person name="Sharon I."/>
            <person name="Castelle C.J."/>
            <person name="Probst A.J."/>
            <person name="Thomas B.C."/>
            <person name="Singh A."/>
            <person name="Wilkins M.J."/>
            <person name="Karaoz U."/>
            <person name="Brodie E.L."/>
            <person name="Williams K.H."/>
            <person name="Hubbard S.S."/>
            <person name="Banfield J.F."/>
        </authorList>
    </citation>
    <scope>NUCLEOTIDE SEQUENCE [LARGE SCALE GENOMIC DNA]</scope>
</reference>
<evidence type="ECO:0000256" key="1">
    <source>
        <dbReference type="ARBA" id="ARBA00004141"/>
    </source>
</evidence>
<evidence type="ECO:0000259" key="7">
    <source>
        <dbReference type="Pfam" id="PF04138"/>
    </source>
</evidence>
<evidence type="ECO:0000256" key="4">
    <source>
        <dbReference type="ARBA" id="ARBA00022989"/>
    </source>
</evidence>
<dbReference type="AlphaFoldDB" id="A0A1F6NXE5"/>
<comment type="similarity">
    <text evidence="2">Belongs to the GtrA family.</text>
</comment>
<feature type="transmembrane region" description="Helical" evidence="6">
    <location>
        <begin position="80"/>
        <end position="99"/>
    </location>
</feature>
<dbReference type="Proteomes" id="UP000177907">
    <property type="component" value="Unassembled WGS sequence"/>
</dbReference>
<dbReference type="STRING" id="1798704.A3J93_00710"/>
<evidence type="ECO:0000256" key="3">
    <source>
        <dbReference type="ARBA" id="ARBA00022692"/>
    </source>
</evidence>
<proteinExistence type="inferred from homology"/>
<dbReference type="EMBL" id="MFQZ01000001">
    <property type="protein sequence ID" value="OGH88607.1"/>
    <property type="molecule type" value="Genomic_DNA"/>
</dbReference>
<protein>
    <recommendedName>
        <fullName evidence="7">GtrA/DPMS transmembrane domain-containing protein</fullName>
    </recommendedName>
</protein>
<sequence>MFKKLYNYLYVHRFINYFLAGSSAFVLDILVLIFFKEFLKLKPTIAVALGQIVVVVYVFYAHKFWSFKSSGNTTRQMKRFIMLLIANYFFSIAWMWLWIDAVGVSWPLGFGVHTVDVAYLILRTLNVIFAVSWNFFLYKFWVYRVVILPDNLAEISQKSE</sequence>
<feature type="domain" description="GtrA/DPMS transmembrane" evidence="7">
    <location>
        <begin position="17"/>
        <end position="142"/>
    </location>
</feature>
<accession>A0A1F6NXE5</accession>
<evidence type="ECO:0000256" key="5">
    <source>
        <dbReference type="ARBA" id="ARBA00023136"/>
    </source>
</evidence>
<keyword evidence="4 6" id="KW-1133">Transmembrane helix</keyword>
<evidence type="ECO:0000313" key="9">
    <source>
        <dbReference type="Proteomes" id="UP000177907"/>
    </source>
</evidence>
<dbReference type="Pfam" id="PF04138">
    <property type="entry name" value="GtrA_DPMS_TM"/>
    <property type="match status" value="1"/>
</dbReference>